<evidence type="ECO:0008006" key="4">
    <source>
        <dbReference type="Google" id="ProtNLM"/>
    </source>
</evidence>
<keyword evidence="3" id="KW-1185">Reference proteome</keyword>
<keyword evidence="1" id="KW-0472">Membrane</keyword>
<evidence type="ECO:0000313" key="3">
    <source>
        <dbReference type="Proteomes" id="UP000198221"/>
    </source>
</evidence>
<name>A0A1C5GYS9_9ACTN</name>
<evidence type="ECO:0000256" key="1">
    <source>
        <dbReference type="SAM" id="Phobius"/>
    </source>
</evidence>
<organism evidence="2 3">
    <name type="scientific">Micromonospora inositola</name>
    <dbReference type="NCBI Taxonomy" id="47865"/>
    <lineage>
        <taxon>Bacteria</taxon>
        <taxon>Bacillati</taxon>
        <taxon>Actinomycetota</taxon>
        <taxon>Actinomycetes</taxon>
        <taxon>Micromonosporales</taxon>
        <taxon>Micromonosporaceae</taxon>
        <taxon>Micromonospora</taxon>
    </lineage>
</organism>
<feature type="transmembrane region" description="Helical" evidence="1">
    <location>
        <begin position="376"/>
        <end position="394"/>
    </location>
</feature>
<feature type="transmembrane region" description="Helical" evidence="1">
    <location>
        <begin position="204"/>
        <end position="233"/>
    </location>
</feature>
<feature type="transmembrane region" description="Helical" evidence="1">
    <location>
        <begin position="54"/>
        <end position="74"/>
    </location>
</feature>
<dbReference type="OrthoDB" id="176190at2"/>
<feature type="transmembrane region" description="Helical" evidence="1">
    <location>
        <begin position="323"/>
        <end position="340"/>
    </location>
</feature>
<keyword evidence="1" id="KW-0812">Transmembrane</keyword>
<feature type="transmembrane region" description="Helical" evidence="1">
    <location>
        <begin position="123"/>
        <end position="145"/>
    </location>
</feature>
<dbReference type="EMBL" id="LT607754">
    <property type="protein sequence ID" value="SCG38843.1"/>
    <property type="molecule type" value="Genomic_DNA"/>
</dbReference>
<evidence type="ECO:0000313" key="2">
    <source>
        <dbReference type="EMBL" id="SCG38843.1"/>
    </source>
</evidence>
<accession>A0A1C5GYS9</accession>
<feature type="transmembrane region" description="Helical" evidence="1">
    <location>
        <begin position="352"/>
        <end position="369"/>
    </location>
</feature>
<dbReference type="AlphaFoldDB" id="A0A1C5GYS9"/>
<gene>
    <name evidence="2" type="ORF">GA0070613_0577</name>
</gene>
<feature type="transmembrane region" description="Helical" evidence="1">
    <location>
        <begin position="157"/>
        <end position="184"/>
    </location>
</feature>
<reference evidence="3" key="1">
    <citation type="submission" date="2016-06" db="EMBL/GenBank/DDBJ databases">
        <authorList>
            <person name="Varghese N."/>
            <person name="Submissions Spin"/>
        </authorList>
    </citation>
    <scope>NUCLEOTIDE SEQUENCE [LARGE SCALE GENOMIC DNA]</scope>
    <source>
        <strain evidence="3">DSM 43819</strain>
    </source>
</reference>
<feature type="transmembrane region" description="Helical" evidence="1">
    <location>
        <begin position="240"/>
        <end position="263"/>
    </location>
</feature>
<proteinExistence type="predicted"/>
<protein>
    <recommendedName>
        <fullName evidence="4">4-amino-4-deoxy-L-arabinose transferase</fullName>
    </recommendedName>
</protein>
<feature type="transmembrane region" description="Helical" evidence="1">
    <location>
        <begin position="296"/>
        <end position="314"/>
    </location>
</feature>
<dbReference type="RefSeq" id="WP_157746247.1">
    <property type="nucleotide sequence ID" value="NZ_LT607754.1"/>
</dbReference>
<keyword evidence="1" id="KW-1133">Transmembrane helix</keyword>
<dbReference type="Proteomes" id="UP000198221">
    <property type="component" value="Chromosome I"/>
</dbReference>
<sequence>MQTAEPGSAEATVAAKSALLGRDNSTERVEPEAFSGTKAWVTSKSRQLSARSPGMTALVWFGLTILIGGAPSAALPTPGFDTSWQAGIGFAASQNFHFGDDIVFNYGPWGFLDWPQHVGRSQAVLGFLFSTAAVVATFCLTYRCVRLRWSARVAGPAAFAVTIASGPAGPGGRLVYAGLLVALLTLHKRSVRKTCDWRDTLPTALLVAVGTLLLQVKFSEGVALLALAGLVALSVASLRALVASIGVFLATFVLTFLTIWLAAQQRINDIVPWVRGSQEISSGYQEALSVESGEYLVGYIVAGILALAIGFLALRTALRHKTVAAVGVVAVAAVMLEFGFKHGFTRHDPPHEISFFVIAGFIFVGLVVWSRRPEIMLASAAVAFVMVPSSFANYDPFLARNQWRTGAELLMNDNYRRTSVEASKDRARERYQLPESVVGELRNHPVHVDPSELTLPWAYSLDWHPVPVFQSFSAYTPYLDELNAKALVEAPADQIVLQEATTGIDNRNIRWDTPRYVLALACNYRVGTRADRWSVLHHNQNRCSVPQTILTQPVQAGAPVAAPEVGPDEMLVVRYTPQPSSLAASLVHTVLKDWSPIQVATDDGTFRLPEALADGPLLVSFPAQLAWQEPFGAFHYRQLTFNRAGTVEFQVIKVQ</sequence>